<evidence type="ECO:0000256" key="7">
    <source>
        <dbReference type="ARBA" id="ARBA00022617"/>
    </source>
</evidence>
<dbReference type="SUPFAM" id="SSF48113">
    <property type="entry name" value="Heme-dependent peroxidases"/>
    <property type="match status" value="1"/>
</dbReference>
<reference evidence="22" key="2">
    <citation type="submission" date="2021-03" db="UniProtKB">
        <authorList>
            <consortium name="EnsemblPlants"/>
        </authorList>
    </citation>
    <scope>IDENTIFICATION</scope>
</reference>
<keyword evidence="14 20" id="KW-0376">Hydrogen peroxide</keyword>
<dbReference type="FunFam" id="1.10.520.10:FF:000008">
    <property type="entry name" value="Peroxidase"/>
    <property type="match status" value="1"/>
</dbReference>
<name>A0A803Q576_CANSA</name>
<evidence type="ECO:0000313" key="23">
    <source>
        <dbReference type="Proteomes" id="UP000596661"/>
    </source>
</evidence>
<dbReference type="PROSITE" id="PS00435">
    <property type="entry name" value="PEROXIDASE_1"/>
    <property type="match status" value="1"/>
</dbReference>
<feature type="binding site" evidence="17">
    <location>
        <position position="45"/>
    </location>
    <ligand>
        <name>Ca(2+)</name>
        <dbReference type="ChEBI" id="CHEBI:29108"/>
        <label>1</label>
    </ligand>
</feature>
<evidence type="ECO:0000256" key="16">
    <source>
        <dbReference type="PIRSR" id="PIRSR600823-2"/>
    </source>
</evidence>
<reference evidence="22" key="1">
    <citation type="submission" date="2018-11" db="EMBL/GenBank/DDBJ databases">
        <authorList>
            <person name="Grassa J C."/>
        </authorList>
    </citation>
    <scope>NUCLEOTIDE SEQUENCE [LARGE SCALE GENOMIC DNA]</scope>
</reference>
<feature type="disulfide bond" evidence="19">
    <location>
        <begin position="175"/>
        <end position="207"/>
    </location>
</feature>
<comment type="cofactor">
    <cofactor evidence="17 20">
        <name>Ca(2+)</name>
        <dbReference type="ChEBI" id="CHEBI:29108"/>
    </cofactor>
    <text evidence="17 20">Binds 2 calcium ions per subunit.</text>
</comment>
<comment type="cofactor">
    <cofactor evidence="17 20">
        <name>heme b</name>
        <dbReference type="ChEBI" id="CHEBI:60344"/>
    </cofactor>
    <text evidence="17 20">Binds 1 heme b (iron(II)-protoporphyrin IX) group per subunit.</text>
</comment>
<evidence type="ECO:0000256" key="15">
    <source>
        <dbReference type="PIRSR" id="PIRSR600823-1"/>
    </source>
</evidence>
<evidence type="ECO:0000256" key="6">
    <source>
        <dbReference type="ARBA" id="ARBA00022559"/>
    </source>
</evidence>
<dbReference type="EC" id="1.11.1.7" evidence="4 20"/>
<evidence type="ECO:0000256" key="4">
    <source>
        <dbReference type="ARBA" id="ARBA00012313"/>
    </source>
</evidence>
<keyword evidence="7 20" id="KW-0349">Heme</keyword>
<feature type="binding site" evidence="17">
    <location>
        <position position="221"/>
    </location>
    <ligand>
        <name>Ca(2+)</name>
        <dbReference type="ChEBI" id="CHEBI:29108"/>
        <label>2</label>
    </ligand>
</feature>
<evidence type="ECO:0000256" key="5">
    <source>
        <dbReference type="ARBA" id="ARBA00022525"/>
    </source>
</evidence>
<keyword evidence="10 17" id="KW-0106">Calcium</keyword>
<keyword evidence="5 20" id="KW-0964">Secreted</keyword>
<dbReference type="AlphaFoldDB" id="A0A803Q576"/>
<keyword evidence="6 20" id="KW-0575">Peroxidase</keyword>
<evidence type="ECO:0000259" key="21">
    <source>
        <dbReference type="PROSITE" id="PS50873"/>
    </source>
</evidence>
<dbReference type="PANTHER" id="PTHR31235">
    <property type="entry name" value="PEROXIDASE 25-RELATED"/>
    <property type="match status" value="1"/>
</dbReference>
<keyword evidence="12 17" id="KW-0408">Iron</keyword>
<dbReference type="InterPro" id="IPR010255">
    <property type="entry name" value="Haem_peroxidase_sf"/>
</dbReference>
<dbReference type="Gene3D" id="1.10.420.10">
    <property type="entry name" value="Peroxidase, domain 2"/>
    <property type="match status" value="1"/>
</dbReference>
<dbReference type="Pfam" id="PF00141">
    <property type="entry name" value="peroxidase"/>
    <property type="match status" value="1"/>
</dbReference>
<dbReference type="InterPro" id="IPR000823">
    <property type="entry name" value="Peroxidase_pln"/>
</dbReference>
<feature type="binding site" evidence="17">
    <location>
        <position position="43"/>
    </location>
    <ligand>
        <name>Ca(2+)</name>
        <dbReference type="ChEBI" id="CHEBI:29108"/>
        <label>1</label>
    </ligand>
</feature>
<dbReference type="GO" id="GO:0042744">
    <property type="term" value="P:hydrogen peroxide catabolic process"/>
    <property type="evidence" value="ECO:0007669"/>
    <property type="project" value="UniProtKB-KW"/>
</dbReference>
<keyword evidence="8 17" id="KW-0479">Metal-binding</keyword>
<dbReference type="PRINTS" id="PR00461">
    <property type="entry name" value="PLPEROXIDASE"/>
</dbReference>
<dbReference type="GO" id="GO:0046872">
    <property type="term" value="F:metal ion binding"/>
    <property type="evidence" value="ECO:0007669"/>
    <property type="project" value="UniProtKB-UniRule"/>
</dbReference>
<feature type="site" description="Transition state stabilizer" evidence="18">
    <location>
        <position position="35"/>
    </location>
</feature>
<keyword evidence="11 20" id="KW-0560">Oxidoreductase</keyword>
<evidence type="ECO:0000256" key="17">
    <source>
        <dbReference type="PIRSR" id="PIRSR600823-3"/>
    </source>
</evidence>
<dbReference type="GO" id="GO:0006979">
    <property type="term" value="P:response to oxidative stress"/>
    <property type="evidence" value="ECO:0007669"/>
    <property type="project" value="UniProtKB-UniRule"/>
</dbReference>
<evidence type="ECO:0000256" key="11">
    <source>
        <dbReference type="ARBA" id="ARBA00023002"/>
    </source>
</evidence>
<evidence type="ECO:0000256" key="8">
    <source>
        <dbReference type="ARBA" id="ARBA00022723"/>
    </source>
</evidence>
<evidence type="ECO:0000256" key="13">
    <source>
        <dbReference type="ARBA" id="ARBA00023157"/>
    </source>
</evidence>
<feature type="binding site" evidence="17">
    <location>
        <position position="47"/>
    </location>
    <ligand>
        <name>Ca(2+)</name>
        <dbReference type="ChEBI" id="CHEBI:29108"/>
        <label>1</label>
    </ligand>
</feature>
<feature type="active site" description="Proton acceptor" evidence="15">
    <location>
        <position position="39"/>
    </location>
</feature>
<proteinExistence type="inferred from homology"/>
<sequence>MNFYGESCENLEQTVQDITWAKVQADATMAPKLLRLHYHDCFVRGCDASILIDPKDGKNTTEKFAPPNRSVAGYEVIDEIKNTLKTQCPKTEVSCADILALSARDAVSFQSKRPLWPVYTGRRDGRVSVASEASRDLPAGSSNFTTLSKLFARFRLDDTDLVTLSGAHTIGVTHCTFIFRRLYNFTGKGDTDPAFDPVFAKELKKRCPPRASILPIAVDLDSHSALSFDSNYYNSISTNKGVLSSDAALLTNPASAALVAKFKNFNNFIEAFAKSMVKMGSLNVLTGKKGEIRQNCRVINK</sequence>
<evidence type="ECO:0000256" key="9">
    <source>
        <dbReference type="ARBA" id="ARBA00022729"/>
    </source>
</evidence>
<dbReference type="PROSITE" id="PS50873">
    <property type="entry name" value="PEROXIDASE_4"/>
    <property type="match status" value="1"/>
</dbReference>
<evidence type="ECO:0000256" key="1">
    <source>
        <dbReference type="ARBA" id="ARBA00000189"/>
    </source>
</evidence>
<comment type="catalytic activity">
    <reaction evidence="1 20">
        <text>2 a phenolic donor + H2O2 = 2 a phenolic radical donor + 2 H2O</text>
        <dbReference type="Rhea" id="RHEA:56136"/>
        <dbReference type="ChEBI" id="CHEBI:15377"/>
        <dbReference type="ChEBI" id="CHEBI:16240"/>
        <dbReference type="ChEBI" id="CHEBI:139520"/>
        <dbReference type="ChEBI" id="CHEBI:139521"/>
        <dbReference type="EC" id="1.11.1.7"/>
    </reaction>
</comment>
<feature type="binding site" evidence="17">
    <location>
        <position position="40"/>
    </location>
    <ligand>
        <name>Ca(2+)</name>
        <dbReference type="ChEBI" id="CHEBI:29108"/>
        <label>1</label>
    </ligand>
</feature>
<dbReference type="PRINTS" id="PR00458">
    <property type="entry name" value="PEROXIDASE"/>
</dbReference>
<keyword evidence="23" id="KW-1185">Reference proteome</keyword>
<accession>A0A803Q576</accession>
<evidence type="ECO:0000256" key="19">
    <source>
        <dbReference type="PIRSR" id="PIRSR600823-5"/>
    </source>
</evidence>
<feature type="domain" description="Plant heme peroxidase family profile" evidence="21">
    <location>
        <begin position="1"/>
        <end position="300"/>
    </location>
</feature>
<evidence type="ECO:0000313" key="22">
    <source>
        <dbReference type="EnsemblPlants" id="cds.evm.model.07.481"/>
    </source>
</evidence>
<evidence type="ECO:0000256" key="2">
    <source>
        <dbReference type="ARBA" id="ARBA00002322"/>
    </source>
</evidence>
<feature type="binding site" description="axial binding residue" evidence="17">
    <location>
        <position position="168"/>
    </location>
    <ligand>
        <name>heme b</name>
        <dbReference type="ChEBI" id="CHEBI:60344"/>
    </ligand>
    <ligandPart>
        <name>Fe</name>
        <dbReference type="ChEBI" id="CHEBI:18248"/>
    </ligandPart>
</feature>
<protein>
    <recommendedName>
        <fullName evidence="4 20">Peroxidase</fullName>
        <ecNumber evidence="4 20">1.11.1.7</ecNumber>
    </recommendedName>
</protein>
<comment type="function">
    <text evidence="2">Removal of H(2)O(2), oxidation of toxic reductants, biosynthesis and degradation of lignin, suberization, auxin catabolism, response to environmental stresses such as wounding, pathogen attack and oxidative stress. These functions might be dependent on each isozyme/isoform in each plant tissue.</text>
</comment>
<dbReference type="OMA" id="SYQFGRP"/>
<feature type="disulfide bond" evidence="19">
    <location>
        <begin position="41"/>
        <end position="46"/>
    </location>
</feature>
<evidence type="ECO:0000256" key="10">
    <source>
        <dbReference type="ARBA" id="ARBA00022837"/>
    </source>
</evidence>
<dbReference type="Gramene" id="evm.model.07.481">
    <property type="protein sequence ID" value="cds.evm.model.07.481"/>
    <property type="gene ID" value="evm.TU.07.481"/>
</dbReference>
<keyword evidence="13 19" id="KW-1015">Disulfide bond</keyword>
<evidence type="ECO:0000256" key="12">
    <source>
        <dbReference type="ARBA" id="ARBA00023004"/>
    </source>
</evidence>
<dbReference type="FunFam" id="1.10.420.10:FF:000010">
    <property type="entry name" value="Peroxidase"/>
    <property type="match status" value="1"/>
</dbReference>
<dbReference type="GO" id="GO:0020037">
    <property type="term" value="F:heme binding"/>
    <property type="evidence" value="ECO:0007669"/>
    <property type="project" value="UniProtKB-UniRule"/>
</dbReference>
<dbReference type="EnsemblPlants" id="evm.model.07.481">
    <property type="protein sequence ID" value="cds.evm.model.07.481"/>
    <property type="gene ID" value="evm.TU.07.481"/>
</dbReference>
<dbReference type="InterPro" id="IPR033905">
    <property type="entry name" value="Secretory_peroxidase"/>
</dbReference>
<dbReference type="CDD" id="cd00693">
    <property type="entry name" value="secretory_peroxidase"/>
    <property type="match status" value="1"/>
</dbReference>
<evidence type="ECO:0000256" key="14">
    <source>
        <dbReference type="ARBA" id="ARBA00023324"/>
    </source>
</evidence>
<dbReference type="Proteomes" id="UP000596661">
    <property type="component" value="Chromosome 7"/>
</dbReference>
<dbReference type="GO" id="GO:0005576">
    <property type="term" value="C:extracellular region"/>
    <property type="evidence" value="ECO:0007669"/>
    <property type="project" value="UniProtKB-SubCell"/>
</dbReference>
<feature type="binding site" evidence="17">
    <location>
        <position position="169"/>
    </location>
    <ligand>
        <name>Ca(2+)</name>
        <dbReference type="ChEBI" id="CHEBI:29108"/>
        <label>2</label>
    </ligand>
</feature>
<feature type="binding site" evidence="17">
    <location>
        <position position="62"/>
    </location>
    <ligand>
        <name>Ca(2+)</name>
        <dbReference type="ChEBI" id="CHEBI:29108"/>
        <label>1</label>
    </ligand>
</feature>
<dbReference type="InterPro" id="IPR002016">
    <property type="entry name" value="Haem_peroxidase"/>
</dbReference>
<evidence type="ECO:0000256" key="3">
    <source>
        <dbReference type="ARBA" id="ARBA00006873"/>
    </source>
</evidence>
<dbReference type="EMBL" id="UZAU01000635">
    <property type="status" value="NOT_ANNOTATED_CDS"/>
    <property type="molecule type" value="Genomic_DNA"/>
</dbReference>
<evidence type="ECO:0000256" key="18">
    <source>
        <dbReference type="PIRSR" id="PIRSR600823-4"/>
    </source>
</evidence>
<feature type="binding site" evidence="17">
    <location>
        <position position="49"/>
    </location>
    <ligand>
        <name>Ca(2+)</name>
        <dbReference type="ChEBI" id="CHEBI:29108"/>
        <label>1</label>
    </ligand>
</feature>
<feature type="binding site" evidence="16">
    <location>
        <position position="138"/>
    </location>
    <ligand>
        <name>substrate</name>
    </ligand>
</feature>
<dbReference type="Gene3D" id="1.10.520.10">
    <property type="match status" value="1"/>
</dbReference>
<feature type="disulfide bond" evidence="19">
    <location>
        <begin position="8"/>
        <end position="88"/>
    </location>
</feature>
<evidence type="ECO:0000256" key="20">
    <source>
        <dbReference type="RuleBase" id="RU362060"/>
    </source>
</evidence>
<dbReference type="GO" id="GO:0140825">
    <property type="term" value="F:lactoperoxidase activity"/>
    <property type="evidence" value="ECO:0007669"/>
    <property type="project" value="UniProtKB-EC"/>
</dbReference>
<feature type="disulfide bond" evidence="19">
    <location>
        <begin position="95"/>
        <end position="296"/>
    </location>
</feature>
<keyword evidence="9" id="KW-0732">Signal</keyword>
<comment type="similarity">
    <text evidence="20">Belongs to the peroxidase family. Classical plant (class III) peroxidase subfamily.</text>
</comment>
<feature type="binding site" evidence="17">
    <location>
        <position position="229"/>
    </location>
    <ligand>
        <name>Ca(2+)</name>
        <dbReference type="ChEBI" id="CHEBI:29108"/>
        <label>2</label>
    </ligand>
</feature>
<comment type="subcellular location">
    <subcellularLocation>
        <location evidence="20">Secreted</location>
    </subcellularLocation>
</comment>
<organism evidence="22 23">
    <name type="scientific">Cannabis sativa</name>
    <name type="common">Hemp</name>
    <name type="synonym">Marijuana</name>
    <dbReference type="NCBI Taxonomy" id="3483"/>
    <lineage>
        <taxon>Eukaryota</taxon>
        <taxon>Viridiplantae</taxon>
        <taxon>Streptophyta</taxon>
        <taxon>Embryophyta</taxon>
        <taxon>Tracheophyta</taxon>
        <taxon>Spermatophyta</taxon>
        <taxon>Magnoliopsida</taxon>
        <taxon>eudicotyledons</taxon>
        <taxon>Gunneridae</taxon>
        <taxon>Pentapetalae</taxon>
        <taxon>rosids</taxon>
        <taxon>fabids</taxon>
        <taxon>Rosales</taxon>
        <taxon>Cannabaceae</taxon>
        <taxon>Cannabis</taxon>
    </lineage>
</organism>
<dbReference type="InterPro" id="IPR019793">
    <property type="entry name" value="Peroxidases_heam-ligand_BS"/>
</dbReference>
<comment type="similarity">
    <text evidence="3">Belongs to the peroxidase family. Ascorbate peroxidase subfamily.</text>
</comment>